<gene>
    <name evidence="2" type="ORF">DPMN_178580</name>
</gene>
<protein>
    <recommendedName>
        <fullName evidence="4">CCHC-type domain-containing protein</fullName>
    </recommendedName>
</protein>
<feature type="region of interest" description="Disordered" evidence="1">
    <location>
        <begin position="184"/>
        <end position="307"/>
    </location>
</feature>
<feature type="compositionally biased region" description="Basic and acidic residues" evidence="1">
    <location>
        <begin position="320"/>
        <end position="341"/>
    </location>
</feature>
<evidence type="ECO:0000256" key="1">
    <source>
        <dbReference type="SAM" id="MobiDB-lite"/>
    </source>
</evidence>
<keyword evidence="3" id="KW-1185">Reference proteome</keyword>
<name>A0A9D4ECG3_DREPO</name>
<accession>A0A9D4ECG3</accession>
<proteinExistence type="predicted"/>
<dbReference type="EMBL" id="JAIWYP010000009">
    <property type="protein sequence ID" value="KAH3777143.1"/>
    <property type="molecule type" value="Genomic_DNA"/>
</dbReference>
<evidence type="ECO:0000313" key="2">
    <source>
        <dbReference type="EMBL" id="KAH3777143.1"/>
    </source>
</evidence>
<sequence length="390" mass="41876">MVLVVGLLQELEVTSEDVDALASGPPGSNAYDVVFREKVKCDSFLKYLNKGARRFKDLDYEFSMFGRQIVTLKVHWLPICTRAMVIHDIFAKYGKVISIRNDILKVGDFETASGVRLVTLEVSQTEKAAIPHVVSFKCGAKALVTMQGRPPLCLRCMELGHVRGACPGIVTDGTARFSGTWADRVRQGGPKASKATDEVTPSKGPGIDVAPDGSLEPITEAHWQQVKKSRKATPKDAPATKEPSKKVKTVQLDQVESQGVEGSAAPADTPTEVVKTSGGAKVASQDVEGSAAPADTPTEVVRTPGGAKGEALLDSVHVTDDGAHHEMDTDIHGTKRTRSEDNEFTPMPKNKPGKGPVSSPEDPFDNLFTQDSVKDGLLASQSPHHNAMPY</sequence>
<comment type="caution">
    <text evidence="2">The sequence shown here is derived from an EMBL/GenBank/DDBJ whole genome shotgun (WGS) entry which is preliminary data.</text>
</comment>
<evidence type="ECO:0000313" key="3">
    <source>
        <dbReference type="Proteomes" id="UP000828390"/>
    </source>
</evidence>
<evidence type="ECO:0008006" key="4">
    <source>
        <dbReference type="Google" id="ProtNLM"/>
    </source>
</evidence>
<reference evidence="2" key="2">
    <citation type="submission" date="2020-11" db="EMBL/GenBank/DDBJ databases">
        <authorList>
            <person name="McCartney M.A."/>
            <person name="Auch B."/>
            <person name="Kono T."/>
            <person name="Mallez S."/>
            <person name="Becker A."/>
            <person name="Gohl D.M."/>
            <person name="Silverstein K.A.T."/>
            <person name="Koren S."/>
            <person name="Bechman K.B."/>
            <person name="Herman A."/>
            <person name="Abrahante J.E."/>
            <person name="Garbe J."/>
        </authorList>
    </citation>
    <scope>NUCLEOTIDE SEQUENCE</scope>
    <source>
        <strain evidence="2">Duluth1</strain>
        <tissue evidence="2">Whole animal</tissue>
    </source>
</reference>
<organism evidence="2 3">
    <name type="scientific">Dreissena polymorpha</name>
    <name type="common">Zebra mussel</name>
    <name type="synonym">Mytilus polymorpha</name>
    <dbReference type="NCBI Taxonomy" id="45954"/>
    <lineage>
        <taxon>Eukaryota</taxon>
        <taxon>Metazoa</taxon>
        <taxon>Spiralia</taxon>
        <taxon>Lophotrochozoa</taxon>
        <taxon>Mollusca</taxon>
        <taxon>Bivalvia</taxon>
        <taxon>Autobranchia</taxon>
        <taxon>Heteroconchia</taxon>
        <taxon>Euheterodonta</taxon>
        <taxon>Imparidentia</taxon>
        <taxon>Neoheterodontei</taxon>
        <taxon>Myida</taxon>
        <taxon>Dreissenoidea</taxon>
        <taxon>Dreissenidae</taxon>
        <taxon>Dreissena</taxon>
    </lineage>
</organism>
<reference evidence="2" key="1">
    <citation type="journal article" date="2019" name="bioRxiv">
        <title>The Genome of the Zebra Mussel, Dreissena polymorpha: A Resource for Invasive Species Research.</title>
        <authorList>
            <person name="McCartney M.A."/>
            <person name="Auch B."/>
            <person name="Kono T."/>
            <person name="Mallez S."/>
            <person name="Zhang Y."/>
            <person name="Obille A."/>
            <person name="Becker A."/>
            <person name="Abrahante J.E."/>
            <person name="Garbe J."/>
            <person name="Badalamenti J.P."/>
            <person name="Herman A."/>
            <person name="Mangelson H."/>
            <person name="Liachko I."/>
            <person name="Sullivan S."/>
            <person name="Sone E.D."/>
            <person name="Koren S."/>
            <person name="Silverstein K.A.T."/>
            <person name="Beckman K.B."/>
            <person name="Gohl D.M."/>
        </authorList>
    </citation>
    <scope>NUCLEOTIDE SEQUENCE</scope>
    <source>
        <strain evidence="2">Duluth1</strain>
        <tissue evidence="2">Whole animal</tissue>
    </source>
</reference>
<dbReference type="AlphaFoldDB" id="A0A9D4ECG3"/>
<feature type="region of interest" description="Disordered" evidence="1">
    <location>
        <begin position="320"/>
        <end position="390"/>
    </location>
</feature>
<dbReference type="Proteomes" id="UP000828390">
    <property type="component" value="Unassembled WGS sequence"/>
</dbReference>